<reference evidence="2" key="2">
    <citation type="journal article" date="2014" name="ISME J.">
        <title>Microbial stratification in low pH oxic and suboxic macroscopic growths along an acid mine drainage.</title>
        <authorList>
            <person name="Mendez-Garcia C."/>
            <person name="Mesa V."/>
            <person name="Sprenger R.R."/>
            <person name="Richter M."/>
            <person name="Diez M.S."/>
            <person name="Solano J."/>
            <person name="Bargiela R."/>
            <person name="Golyshina O.V."/>
            <person name="Manteca A."/>
            <person name="Ramos J.L."/>
            <person name="Gallego J.R."/>
            <person name="Llorente I."/>
            <person name="Martins Dos Santos V.A."/>
            <person name="Jensen O.N."/>
            <person name="Pelaez A.I."/>
            <person name="Sanchez J."/>
            <person name="Ferrer M."/>
        </authorList>
    </citation>
    <scope>NUCLEOTIDE SEQUENCE</scope>
</reference>
<name>T1BIY8_9ZZZZ</name>
<dbReference type="EMBL" id="AUZZ01004325">
    <property type="protein sequence ID" value="EQD54065.1"/>
    <property type="molecule type" value="Genomic_DNA"/>
</dbReference>
<proteinExistence type="predicted"/>
<gene>
    <name evidence="2" type="ORF">B2A_06147</name>
</gene>
<protein>
    <submittedName>
        <fullName evidence="2">Uncharacterized protein</fullName>
    </submittedName>
</protein>
<comment type="caution">
    <text evidence="2">The sequence shown here is derived from an EMBL/GenBank/DDBJ whole genome shotgun (WGS) entry which is preliminary data.</text>
</comment>
<keyword evidence="1" id="KW-0812">Transmembrane</keyword>
<dbReference type="AlphaFoldDB" id="T1BIY8"/>
<reference evidence="2" key="1">
    <citation type="submission" date="2013-08" db="EMBL/GenBank/DDBJ databases">
        <authorList>
            <person name="Mendez C."/>
            <person name="Richter M."/>
            <person name="Ferrer M."/>
            <person name="Sanchez J."/>
        </authorList>
    </citation>
    <scope>NUCLEOTIDE SEQUENCE</scope>
</reference>
<accession>T1BIY8</accession>
<keyword evidence="1" id="KW-0472">Membrane</keyword>
<feature type="transmembrane region" description="Helical" evidence="1">
    <location>
        <begin position="33"/>
        <end position="52"/>
    </location>
</feature>
<feature type="transmembrane region" description="Helical" evidence="1">
    <location>
        <begin position="6"/>
        <end position="26"/>
    </location>
</feature>
<evidence type="ECO:0000256" key="1">
    <source>
        <dbReference type="SAM" id="Phobius"/>
    </source>
</evidence>
<organism evidence="2">
    <name type="scientific">mine drainage metagenome</name>
    <dbReference type="NCBI Taxonomy" id="410659"/>
    <lineage>
        <taxon>unclassified sequences</taxon>
        <taxon>metagenomes</taxon>
        <taxon>ecological metagenomes</taxon>
    </lineage>
</organism>
<evidence type="ECO:0000313" key="2">
    <source>
        <dbReference type="EMBL" id="EQD54065.1"/>
    </source>
</evidence>
<sequence length="277" mass="31038">MDSTGVIYLAFSLIIVLITFSMLPYFGPGIYRIIAVIVLLMTVVLILMLNWIDFLVFPAVSKLLGMTFQPMKDYKIVKSQDAIVKNVGGIYYAIGYLTANLFAYTFKAENPEEDVDSRIADAPDRWEKAVSGIDFPFKFHVLSCGRDVQKARDALEGKRGYVEFQMARMAQSGKQNDSAMEELQRKQNIIQTQMDRISQGEKPISTIMYIETVGVGVTEKSALDNLAAQEARLQVALSSLDVQIIKIVGRELYSLFNFNFSLPTVYSEVASNFDSQG</sequence>
<keyword evidence="1" id="KW-1133">Transmembrane helix</keyword>